<gene>
    <name evidence="1" type="ORF">J2S34_002250</name>
</gene>
<reference evidence="1" key="1">
    <citation type="submission" date="2022-03" db="EMBL/GenBank/DDBJ databases">
        <title>Interactions between chemoautotrophic and heterotrophic bacteria.</title>
        <authorList>
            <person name="Santoro A."/>
        </authorList>
    </citation>
    <scope>NUCLEOTIDE SEQUENCE</scope>
    <source>
        <strain evidence="1">Nb-106</strain>
    </source>
</reference>
<protein>
    <submittedName>
        <fullName evidence="1">Uncharacterized protein</fullName>
    </submittedName>
</protein>
<accession>A0ACC6AIW4</accession>
<organism evidence="1 2">
    <name type="scientific">Nitrobacter winogradskyi</name>
    <name type="common">Nitrobacter agilis</name>
    <dbReference type="NCBI Taxonomy" id="913"/>
    <lineage>
        <taxon>Bacteria</taxon>
        <taxon>Pseudomonadati</taxon>
        <taxon>Pseudomonadota</taxon>
        <taxon>Alphaproteobacteria</taxon>
        <taxon>Hyphomicrobiales</taxon>
        <taxon>Nitrobacteraceae</taxon>
        <taxon>Nitrobacter</taxon>
    </lineage>
</organism>
<comment type="caution">
    <text evidence="1">The sequence shown here is derived from an EMBL/GenBank/DDBJ whole genome shotgun (WGS) entry which is preliminary data.</text>
</comment>
<evidence type="ECO:0000313" key="1">
    <source>
        <dbReference type="EMBL" id="MCP1999802.1"/>
    </source>
</evidence>
<name>A0ACC6AIW4_NITWI</name>
<evidence type="ECO:0000313" key="2">
    <source>
        <dbReference type="Proteomes" id="UP001205486"/>
    </source>
</evidence>
<dbReference type="Proteomes" id="UP001205486">
    <property type="component" value="Unassembled WGS sequence"/>
</dbReference>
<dbReference type="EMBL" id="JALJZS010000002">
    <property type="protein sequence ID" value="MCP1999802.1"/>
    <property type="molecule type" value="Genomic_DNA"/>
</dbReference>
<keyword evidence="2" id="KW-1185">Reference proteome</keyword>
<proteinExistence type="predicted"/>
<sequence length="56" mass="6070">MSANDGGIDHQPFKVGFARQHCKHVVQHARLDPANGMDGSPSTIQAESLQQEGELQ</sequence>